<feature type="region of interest" description="Disordered" evidence="1">
    <location>
        <begin position="178"/>
        <end position="200"/>
    </location>
</feature>
<organism evidence="2 3">
    <name type="scientific">Ephemerocybe angulata</name>
    <dbReference type="NCBI Taxonomy" id="980116"/>
    <lineage>
        <taxon>Eukaryota</taxon>
        <taxon>Fungi</taxon>
        <taxon>Dikarya</taxon>
        <taxon>Basidiomycota</taxon>
        <taxon>Agaricomycotina</taxon>
        <taxon>Agaricomycetes</taxon>
        <taxon>Agaricomycetidae</taxon>
        <taxon>Agaricales</taxon>
        <taxon>Agaricineae</taxon>
        <taxon>Psathyrellaceae</taxon>
        <taxon>Ephemerocybe</taxon>
    </lineage>
</organism>
<protein>
    <submittedName>
        <fullName evidence="2">Uncharacterized protein</fullName>
    </submittedName>
</protein>
<dbReference type="AlphaFoldDB" id="A0A8H6H824"/>
<gene>
    <name evidence="2" type="ORF">DFP72DRAFT_1054326</name>
</gene>
<evidence type="ECO:0000256" key="1">
    <source>
        <dbReference type="SAM" id="MobiDB-lite"/>
    </source>
</evidence>
<evidence type="ECO:0000313" key="3">
    <source>
        <dbReference type="Proteomes" id="UP000521943"/>
    </source>
</evidence>
<dbReference type="Proteomes" id="UP000521943">
    <property type="component" value="Unassembled WGS sequence"/>
</dbReference>
<feature type="region of interest" description="Disordered" evidence="1">
    <location>
        <begin position="14"/>
        <end position="40"/>
    </location>
</feature>
<feature type="region of interest" description="Disordered" evidence="1">
    <location>
        <begin position="130"/>
        <end position="151"/>
    </location>
</feature>
<comment type="caution">
    <text evidence="2">The sequence shown here is derived from an EMBL/GenBank/DDBJ whole genome shotgun (WGS) entry which is preliminary data.</text>
</comment>
<name>A0A8H6H824_9AGAR</name>
<reference evidence="2 3" key="1">
    <citation type="submission" date="2020-07" db="EMBL/GenBank/DDBJ databases">
        <title>Comparative genomics of pyrophilous fungi reveals a link between fire events and developmental genes.</title>
        <authorList>
            <consortium name="DOE Joint Genome Institute"/>
            <person name="Steindorff A.S."/>
            <person name="Carver A."/>
            <person name="Calhoun S."/>
            <person name="Stillman K."/>
            <person name="Liu H."/>
            <person name="Lipzen A."/>
            <person name="Pangilinan J."/>
            <person name="Labutti K."/>
            <person name="Bruns T.D."/>
            <person name="Grigoriev I.V."/>
        </authorList>
    </citation>
    <scope>NUCLEOTIDE SEQUENCE [LARGE SCALE GENOMIC DNA]</scope>
    <source>
        <strain evidence="2 3">CBS 144469</strain>
    </source>
</reference>
<proteinExistence type="predicted"/>
<sequence length="200" mass="23282">MSIREFKRYGVCRKPRSVTPAPRRSASPRVKDIAKGSEGRGMARLTGVHRRRDRHPSRRTLGEAEDSTIFINATPTIRRAREVDQGNVDGSYPDELRLRTHRRSKRPSPTMRAQVWRKSIRSMRRTTYAQTALSKGTRTPNGSAPNVPQRRLTDRHPRSIIERPLKTVLIAQRTGILRQREQEESKREKRNETQRRTWAQ</sequence>
<feature type="compositionally biased region" description="Polar residues" evidence="1">
    <location>
        <begin position="130"/>
        <end position="146"/>
    </location>
</feature>
<feature type="compositionally biased region" description="Basic and acidic residues" evidence="1">
    <location>
        <begin position="29"/>
        <end position="38"/>
    </location>
</feature>
<accession>A0A8H6H824</accession>
<dbReference type="EMBL" id="JACGCI010000198">
    <property type="protein sequence ID" value="KAF6742139.1"/>
    <property type="molecule type" value="Genomic_DNA"/>
</dbReference>
<evidence type="ECO:0000313" key="2">
    <source>
        <dbReference type="EMBL" id="KAF6742139.1"/>
    </source>
</evidence>
<keyword evidence="3" id="KW-1185">Reference proteome</keyword>